<dbReference type="InterPro" id="IPR003825">
    <property type="entry name" value="Colicin-V_CvpA"/>
</dbReference>
<keyword evidence="3 5" id="KW-1133">Transmembrane helix</keyword>
<gene>
    <name evidence="6" type="ORF">H9809_02955</name>
</gene>
<protein>
    <submittedName>
        <fullName evidence="6">CvpA family protein</fullName>
    </submittedName>
</protein>
<feature type="non-terminal residue" evidence="6">
    <location>
        <position position="1"/>
    </location>
</feature>
<dbReference type="AlphaFoldDB" id="A0A9D2JRF4"/>
<reference evidence="6" key="1">
    <citation type="journal article" date="2021" name="PeerJ">
        <title>Extensive microbial diversity within the chicken gut microbiome revealed by metagenomics and culture.</title>
        <authorList>
            <person name="Gilroy R."/>
            <person name="Ravi A."/>
            <person name="Getino M."/>
            <person name="Pursley I."/>
            <person name="Horton D.L."/>
            <person name="Alikhan N.F."/>
            <person name="Baker D."/>
            <person name="Gharbi K."/>
            <person name="Hall N."/>
            <person name="Watson M."/>
            <person name="Adriaenssens E.M."/>
            <person name="Foster-Nyarko E."/>
            <person name="Jarju S."/>
            <person name="Secka A."/>
            <person name="Antonio M."/>
            <person name="Oren A."/>
            <person name="Chaudhuri R.R."/>
            <person name="La Ragione R."/>
            <person name="Hildebrand F."/>
            <person name="Pallen M.J."/>
        </authorList>
    </citation>
    <scope>NUCLEOTIDE SEQUENCE</scope>
    <source>
        <strain evidence="6">1068</strain>
    </source>
</reference>
<evidence type="ECO:0000256" key="4">
    <source>
        <dbReference type="ARBA" id="ARBA00023136"/>
    </source>
</evidence>
<dbReference type="Pfam" id="PF02674">
    <property type="entry name" value="Colicin_V"/>
    <property type="match status" value="1"/>
</dbReference>
<keyword evidence="4 5" id="KW-0472">Membrane</keyword>
<reference evidence="6" key="2">
    <citation type="submission" date="2021-04" db="EMBL/GenBank/DDBJ databases">
        <authorList>
            <person name="Gilroy R."/>
        </authorList>
    </citation>
    <scope>NUCLEOTIDE SEQUENCE</scope>
    <source>
        <strain evidence="6">1068</strain>
    </source>
</reference>
<dbReference type="EMBL" id="DXBG01000067">
    <property type="protein sequence ID" value="HIZ64850.1"/>
    <property type="molecule type" value="Genomic_DNA"/>
</dbReference>
<dbReference type="Proteomes" id="UP000824056">
    <property type="component" value="Unassembled WGS sequence"/>
</dbReference>
<keyword evidence="2 5" id="KW-0812">Transmembrane</keyword>
<dbReference type="GO" id="GO:0009403">
    <property type="term" value="P:toxin biosynthetic process"/>
    <property type="evidence" value="ECO:0007669"/>
    <property type="project" value="InterPro"/>
</dbReference>
<comment type="subcellular location">
    <subcellularLocation>
        <location evidence="1">Membrane</location>
        <topology evidence="1">Multi-pass membrane protein</topology>
    </subcellularLocation>
</comment>
<name>A0A9D2JRF4_9FIRM</name>
<evidence type="ECO:0000313" key="7">
    <source>
        <dbReference type="Proteomes" id="UP000824056"/>
    </source>
</evidence>
<organism evidence="6 7">
    <name type="scientific">Candidatus Blautia pullicola</name>
    <dbReference type="NCBI Taxonomy" id="2838498"/>
    <lineage>
        <taxon>Bacteria</taxon>
        <taxon>Bacillati</taxon>
        <taxon>Bacillota</taxon>
        <taxon>Clostridia</taxon>
        <taxon>Lachnospirales</taxon>
        <taxon>Lachnospiraceae</taxon>
        <taxon>Blautia</taxon>
    </lineage>
</organism>
<evidence type="ECO:0000313" key="6">
    <source>
        <dbReference type="EMBL" id="HIZ64850.1"/>
    </source>
</evidence>
<comment type="caution">
    <text evidence="6">The sequence shown here is derived from an EMBL/GenBank/DDBJ whole genome shotgun (WGS) entry which is preliminary data.</text>
</comment>
<evidence type="ECO:0000256" key="2">
    <source>
        <dbReference type="ARBA" id="ARBA00022692"/>
    </source>
</evidence>
<evidence type="ECO:0000256" key="3">
    <source>
        <dbReference type="ARBA" id="ARBA00022989"/>
    </source>
</evidence>
<evidence type="ECO:0000256" key="1">
    <source>
        <dbReference type="ARBA" id="ARBA00004141"/>
    </source>
</evidence>
<feature type="transmembrane region" description="Helical" evidence="5">
    <location>
        <begin position="69"/>
        <end position="94"/>
    </location>
</feature>
<accession>A0A9D2JRF4</accession>
<evidence type="ECO:0000256" key="5">
    <source>
        <dbReference type="SAM" id="Phobius"/>
    </source>
</evidence>
<dbReference type="GO" id="GO:0016020">
    <property type="term" value="C:membrane"/>
    <property type="evidence" value="ECO:0007669"/>
    <property type="project" value="UniProtKB-SubCell"/>
</dbReference>
<feature type="transmembrane region" description="Helical" evidence="5">
    <location>
        <begin position="22"/>
        <end position="48"/>
    </location>
</feature>
<sequence length="134" mass="14900">LLLNYNNDDGYYSLGVTTFQDYVVHFIATVILNVISFIAAVILVQLLLRAAIGALDILSHIPLIGGLNRILGLLLGLLQALFFIWLFFLILSMASATETGLQLMSMVQQSRLLSYLYDSNLFLQIVLQTAAMFL</sequence>
<proteinExistence type="predicted"/>